<keyword evidence="2" id="KW-1185">Reference proteome</keyword>
<dbReference type="GO" id="GO:0006032">
    <property type="term" value="P:chitin catabolic process"/>
    <property type="evidence" value="ECO:0007669"/>
    <property type="project" value="InterPro"/>
</dbReference>
<dbReference type="InterPro" id="IPR023346">
    <property type="entry name" value="Lysozyme-like_dom_sf"/>
</dbReference>
<dbReference type="PANTHER" id="PTHR22595:SF176">
    <property type="entry name" value="CHITINASE-LIKE PROTEIN 2"/>
    <property type="match status" value="1"/>
</dbReference>
<proteinExistence type="predicted"/>
<dbReference type="InterPro" id="IPR000726">
    <property type="entry name" value="Glyco_hydro_19_cat"/>
</dbReference>
<dbReference type="CDD" id="cd00325">
    <property type="entry name" value="chitinase_GH19"/>
    <property type="match status" value="1"/>
</dbReference>
<dbReference type="OrthoDB" id="5985073at2759"/>
<dbReference type="KEGG" id="gab:108489392"/>
<gene>
    <name evidence="1" type="ORF">F383_02107</name>
</gene>
<evidence type="ECO:0000313" key="2">
    <source>
        <dbReference type="Proteomes" id="UP000032142"/>
    </source>
</evidence>
<evidence type="ECO:0000313" key="1">
    <source>
        <dbReference type="EMBL" id="KHF97626.1"/>
    </source>
</evidence>
<dbReference type="GO" id="GO:0016998">
    <property type="term" value="P:cell wall macromolecule catabolic process"/>
    <property type="evidence" value="ECO:0007669"/>
    <property type="project" value="InterPro"/>
</dbReference>
<dbReference type="SUPFAM" id="SSF53955">
    <property type="entry name" value="Lysozyme-like"/>
    <property type="match status" value="1"/>
</dbReference>
<dbReference type="GO" id="GO:0004568">
    <property type="term" value="F:chitinase activity"/>
    <property type="evidence" value="ECO:0007669"/>
    <property type="project" value="InterPro"/>
</dbReference>
<dbReference type="Pfam" id="PF00182">
    <property type="entry name" value="Glyco_hydro_19"/>
    <property type="match status" value="1"/>
</dbReference>
<dbReference type="Proteomes" id="UP000032142">
    <property type="component" value="Unassembled WGS sequence"/>
</dbReference>
<dbReference type="InterPro" id="IPR016283">
    <property type="entry name" value="Glyco_hydro_19"/>
</dbReference>
<dbReference type="GO" id="GO:0005975">
    <property type="term" value="P:carbohydrate metabolic process"/>
    <property type="evidence" value="ECO:0007669"/>
    <property type="project" value="InterPro"/>
</dbReference>
<dbReference type="FunFam" id="3.30.20.10:FF:000001">
    <property type="entry name" value="Endochitinase (Chitinase)"/>
    <property type="match status" value="1"/>
</dbReference>
<name>A0A0B0MBA5_GOSAR</name>
<dbReference type="EMBL" id="JRRC01012955">
    <property type="protein sequence ID" value="KHF97626.1"/>
    <property type="molecule type" value="Genomic_DNA"/>
</dbReference>
<dbReference type="Gene3D" id="1.10.530.10">
    <property type="match status" value="1"/>
</dbReference>
<comment type="caution">
    <text evidence="1">The sequence shown here is derived from an EMBL/GenBank/DDBJ whole genome shotgun (WGS) entry which is preliminary data.</text>
</comment>
<protein>
    <submittedName>
        <fullName evidence="1">Chitinase-like protein 1</fullName>
    </submittedName>
</protein>
<reference evidence="2" key="1">
    <citation type="submission" date="2014-09" db="EMBL/GenBank/DDBJ databases">
        <authorList>
            <person name="Mudge J."/>
            <person name="Ramaraj T."/>
            <person name="Lindquist I.E."/>
            <person name="Bharti A.K."/>
            <person name="Sundararajan A."/>
            <person name="Cameron C.T."/>
            <person name="Woodward J.E."/>
            <person name="May G.D."/>
            <person name="Brubaker C."/>
            <person name="Broadhvest J."/>
            <person name="Wilkins T.A."/>
        </authorList>
    </citation>
    <scope>NUCLEOTIDE SEQUENCE</scope>
    <source>
        <strain evidence="2">cv. AKA8401</strain>
    </source>
</reference>
<dbReference type="Gene3D" id="3.30.20.10">
    <property type="entry name" value="Endochitinase, domain 2"/>
    <property type="match status" value="1"/>
</dbReference>
<dbReference type="AlphaFoldDB" id="A0A0B0MBA5"/>
<organism evidence="1 2">
    <name type="scientific">Gossypium arboreum</name>
    <name type="common">Tree cotton</name>
    <name type="synonym">Gossypium nanking</name>
    <dbReference type="NCBI Taxonomy" id="29729"/>
    <lineage>
        <taxon>Eukaryota</taxon>
        <taxon>Viridiplantae</taxon>
        <taxon>Streptophyta</taxon>
        <taxon>Embryophyta</taxon>
        <taxon>Tracheophyta</taxon>
        <taxon>Spermatophyta</taxon>
        <taxon>Magnoliopsida</taxon>
        <taxon>eudicotyledons</taxon>
        <taxon>Gunneridae</taxon>
        <taxon>Pentapetalae</taxon>
        <taxon>rosids</taxon>
        <taxon>malvids</taxon>
        <taxon>Malvales</taxon>
        <taxon>Malvaceae</taxon>
        <taxon>Malvoideae</taxon>
        <taxon>Gossypium</taxon>
    </lineage>
</organism>
<accession>A0A0B0MBA5</accession>
<dbReference type="PIRSF" id="PIRSF001060">
    <property type="entry name" value="Endochitinase"/>
    <property type="match status" value="1"/>
</dbReference>
<dbReference type="PANTHER" id="PTHR22595">
    <property type="entry name" value="CHITINASE-RELATED"/>
    <property type="match status" value="1"/>
</dbReference>
<sequence length="325" mass="36174">MADFKKATALVLTVALLVNLALLVDADGDDDKKIRVRKHKGEKQCIQGWECSYWSKYCCNQTVSDVFQVYQFEDLFAKRNSPVAHAVGFWDYHSFILAASIYEPLGFGTTGGKHMQMKEVAAFLAHVGAKTSCGDGVIDGGPLAWGLCFKREMSPSQDYCDDYYKYMYPCAPGAQYYGRGALPIYWNYNYGAAGDGIKVDLLHHPEYLEQNATIAFQAAIWRWMTPIKKNQPSAHDIFVGNWKPTKNDTEEKRGPTFGSTMNVLYGDYTCGQGDIDPMNIIISHYLHYLDLLGVGREEAGPHEELSCAEQKAFNPTPAPPAASAS</sequence>
<dbReference type="OMA" id="ECSWWSK"/>